<evidence type="ECO:0000313" key="2">
    <source>
        <dbReference type="Proteomes" id="UP000053660"/>
    </source>
</evidence>
<proteinExistence type="predicted"/>
<protein>
    <submittedName>
        <fullName evidence="1">Uncharacterized protein</fullName>
    </submittedName>
</protein>
<dbReference type="AlphaFoldDB" id="A0A0B1SC31"/>
<keyword evidence="2" id="KW-1185">Reference proteome</keyword>
<accession>A0A0B1SC31</accession>
<reference evidence="1 2" key="1">
    <citation type="submission" date="2014-03" db="EMBL/GenBank/DDBJ databases">
        <title>Draft genome of the hookworm Oesophagostomum dentatum.</title>
        <authorList>
            <person name="Mitreva M."/>
        </authorList>
    </citation>
    <scope>NUCLEOTIDE SEQUENCE [LARGE SCALE GENOMIC DNA]</scope>
    <source>
        <strain evidence="1 2">OD-Hann</strain>
    </source>
</reference>
<name>A0A0B1SC31_OESDE</name>
<dbReference type="Proteomes" id="UP000053660">
    <property type="component" value="Unassembled WGS sequence"/>
</dbReference>
<organism evidence="1 2">
    <name type="scientific">Oesophagostomum dentatum</name>
    <name type="common">Nodular worm</name>
    <dbReference type="NCBI Taxonomy" id="61180"/>
    <lineage>
        <taxon>Eukaryota</taxon>
        <taxon>Metazoa</taxon>
        <taxon>Ecdysozoa</taxon>
        <taxon>Nematoda</taxon>
        <taxon>Chromadorea</taxon>
        <taxon>Rhabditida</taxon>
        <taxon>Rhabditina</taxon>
        <taxon>Rhabditomorpha</taxon>
        <taxon>Strongyloidea</taxon>
        <taxon>Strongylidae</taxon>
        <taxon>Oesophagostomum</taxon>
    </lineage>
</organism>
<evidence type="ECO:0000313" key="1">
    <source>
        <dbReference type="EMBL" id="KHJ82868.1"/>
    </source>
</evidence>
<dbReference type="EMBL" id="KN576643">
    <property type="protein sequence ID" value="KHJ82868.1"/>
    <property type="molecule type" value="Genomic_DNA"/>
</dbReference>
<sequence>MVIQLLSMGYMSMKSCCWELQRKNGTVAQSENRTEKFELGLGNDNSNRLAGLFSAARLFHDNSMFMKMEHRR</sequence>
<gene>
    <name evidence="1" type="ORF">OESDEN_17437</name>
</gene>